<feature type="transmembrane region" description="Helical" evidence="5">
    <location>
        <begin position="185"/>
        <end position="204"/>
    </location>
</feature>
<dbReference type="AlphaFoldDB" id="A0A067MX60"/>
<dbReference type="Gene3D" id="1.20.1740.10">
    <property type="entry name" value="Amino acid/polyamine transporter I"/>
    <property type="match status" value="1"/>
</dbReference>
<dbReference type="Pfam" id="PF13520">
    <property type="entry name" value="AA_permease_2"/>
    <property type="match status" value="1"/>
</dbReference>
<feature type="transmembrane region" description="Helical" evidence="5">
    <location>
        <begin position="424"/>
        <end position="446"/>
    </location>
</feature>
<dbReference type="OrthoDB" id="5982228at2759"/>
<feature type="transmembrane region" description="Helical" evidence="5">
    <location>
        <begin position="225"/>
        <end position="247"/>
    </location>
</feature>
<gene>
    <name evidence="6" type="ORF">BOTBODRAFT_62698</name>
</gene>
<accession>A0A067MX60</accession>
<feature type="transmembrane region" description="Helical" evidence="5">
    <location>
        <begin position="116"/>
        <end position="137"/>
    </location>
</feature>
<organism evidence="6 7">
    <name type="scientific">Botryobasidium botryosum (strain FD-172 SS1)</name>
    <dbReference type="NCBI Taxonomy" id="930990"/>
    <lineage>
        <taxon>Eukaryota</taxon>
        <taxon>Fungi</taxon>
        <taxon>Dikarya</taxon>
        <taxon>Basidiomycota</taxon>
        <taxon>Agaricomycotina</taxon>
        <taxon>Agaricomycetes</taxon>
        <taxon>Cantharellales</taxon>
        <taxon>Botryobasidiaceae</taxon>
        <taxon>Botryobasidium</taxon>
    </lineage>
</organism>
<feature type="transmembrane region" description="Helical" evidence="5">
    <location>
        <begin position="29"/>
        <end position="47"/>
    </location>
</feature>
<keyword evidence="3 5" id="KW-1133">Transmembrane helix</keyword>
<evidence type="ECO:0000256" key="1">
    <source>
        <dbReference type="ARBA" id="ARBA00004141"/>
    </source>
</evidence>
<evidence type="ECO:0000256" key="5">
    <source>
        <dbReference type="SAM" id="Phobius"/>
    </source>
</evidence>
<dbReference type="Proteomes" id="UP000027195">
    <property type="component" value="Unassembled WGS sequence"/>
</dbReference>
<dbReference type="InterPro" id="IPR050598">
    <property type="entry name" value="AminoAcid_Transporter"/>
</dbReference>
<dbReference type="GO" id="GO:0015179">
    <property type="term" value="F:L-amino acid transmembrane transporter activity"/>
    <property type="evidence" value="ECO:0007669"/>
    <property type="project" value="TreeGrafter"/>
</dbReference>
<keyword evidence="7" id="KW-1185">Reference proteome</keyword>
<feature type="transmembrane region" description="Helical" evidence="5">
    <location>
        <begin position="348"/>
        <end position="373"/>
    </location>
</feature>
<evidence type="ECO:0000256" key="4">
    <source>
        <dbReference type="ARBA" id="ARBA00023136"/>
    </source>
</evidence>
<name>A0A067MX60_BOTB1</name>
<feature type="transmembrane region" description="Helical" evidence="5">
    <location>
        <begin position="74"/>
        <end position="96"/>
    </location>
</feature>
<keyword evidence="2 5" id="KW-0812">Transmembrane</keyword>
<feature type="transmembrane region" description="Helical" evidence="5">
    <location>
        <begin position="144"/>
        <end position="165"/>
    </location>
</feature>
<evidence type="ECO:0000313" key="6">
    <source>
        <dbReference type="EMBL" id="KDQ19275.1"/>
    </source>
</evidence>
<dbReference type="HOGENOM" id="CLU_013661_0_0_1"/>
<dbReference type="EMBL" id="KL198019">
    <property type="protein sequence ID" value="KDQ19275.1"/>
    <property type="molecule type" value="Genomic_DNA"/>
</dbReference>
<keyword evidence="4 5" id="KW-0472">Membrane</keyword>
<sequence length="497" mass="54304">MLNVSEMIGVGIYSTSGSVLKSVGSTGMFLVYWLLGPLIGLAGLTVYNELASIFPKRSGAEVVYLEQAFPRPRFLMSITYAVCTISLPASAINSIVFAEYTLDAFGIPHTAFRQTVLAIGITSLGMGLCAASTKWSLRVVNTIAFVKVATLFFFVATGACVLLGLTPISDPLANFERPFEDTTSSVNALAVGLVKINYAFLGWANANKVAGEVRGKDPIRTVRRAGYIALAIVATLYFLVIVSYVAAVPKDQIKDSGQLVAAVFLRAVYGNSFVQKLLPLLIACSCFGTLVAATTAHARVIREVARQGFLPWGKFFGSTKPWGTPLGPILLKYSFALCMLLLSPAQDAFLFLVDVASYPPLVFTSALTIGVWVLRKRRMLQGLPAPAFQAWNVVVWFFLIKNSVLLVMPWVPPEGGSHGGDVSLWYATYCVVGLGILALCGIYYYFWVVLLPKWGEYDIVEEVVDLPDGARIKRITRRYHHQRIPRENENSPLLAQT</sequence>
<evidence type="ECO:0000313" key="7">
    <source>
        <dbReference type="Proteomes" id="UP000027195"/>
    </source>
</evidence>
<evidence type="ECO:0008006" key="8">
    <source>
        <dbReference type="Google" id="ProtNLM"/>
    </source>
</evidence>
<dbReference type="STRING" id="930990.A0A067MX60"/>
<dbReference type="InParanoid" id="A0A067MX60"/>
<dbReference type="PANTHER" id="PTHR11785:SF353">
    <property type="entry name" value="METHIONINE TRANSPORTER (EUROFUNG)"/>
    <property type="match status" value="1"/>
</dbReference>
<dbReference type="PANTHER" id="PTHR11785">
    <property type="entry name" value="AMINO ACID TRANSPORTER"/>
    <property type="match status" value="1"/>
</dbReference>
<proteinExistence type="predicted"/>
<protein>
    <recommendedName>
        <fullName evidence="8">Amino acid permease/ SLC12A domain-containing protein</fullName>
    </recommendedName>
</protein>
<dbReference type="PIRSF" id="PIRSF006060">
    <property type="entry name" value="AA_transporter"/>
    <property type="match status" value="1"/>
</dbReference>
<feature type="transmembrane region" description="Helical" evidence="5">
    <location>
        <begin position="393"/>
        <end position="412"/>
    </location>
</feature>
<dbReference type="GO" id="GO:0016020">
    <property type="term" value="C:membrane"/>
    <property type="evidence" value="ECO:0007669"/>
    <property type="project" value="UniProtKB-SubCell"/>
</dbReference>
<feature type="transmembrane region" description="Helical" evidence="5">
    <location>
        <begin position="277"/>
        <end position="301"/>
    </location>
</feature>
<comment type="subcellular location">
    <subcellularLocation>
        <location evidence="1">Membrane</location>
        <topology evidence="1">Multi-pass membrane protein</topology>
    </subcellularLocation>
</comment>
<reference evidence="7" key="1">
    <citation type="journal article" date="2014" name="Proc. Natl. Acad. Sci. U.S.A.">
        <title>Extensive sampling of basidiomycete genomes demonstrates inadequacy of the white-rot/brown-rot paradigm for wood decay fungi.</title>
        <authorList>
            <person name="Riley R."/>
            <person name="Salamov A.A."/>
            <person name="Brown D.W."/>
            <person name="Nagy L.G."/>
            <person name="Floudas D."/>
            <person name="Held B.W."/>
            <person name="Levasseur A."/>
            <person name="Lombard V."/>
            <person name="Morin E."/>
            <person name="Otillar R."/>
            <person name="Lindquist E.A."/>
            <person name="Sun H."/>
            <person name="LaButti K.M."/>
            <person name="Schmutz J."/>
            <person name="Jabbour D."/>
            <person name="Luo H."/>
            <person name="Baker S.E."/>
            <person name="Pisabarro A.G."/>
            <person name="Walton J.D."/>
            <person name="Blanchette R.A."/>
            <person name="Henrissat B."/>
            <person name="Martin F."/>
            <person name="Cullen D."/>
            <person name="Hibbett D.S."/>
            <person name="Grigoriev I.V."/>
        </authorList>
    </citation>
    <scope>NUCLEOTIDE SEQUENCE [LARGE SCALE GENOMIC DNA]</scope>
    <source>
        <strain evidence="7">FD-172 SS1</strain>
    </source>
</reference>
<evidence type="ECO:0000256" key="3">
    <source>
        <dbReference type="ARBA" id="ARBA00022989"/>
    </source>
</evidence>
<feature type="transmembrane region" description="Helical" evidence="5">
    <location>
        <begin position="322"/>
        <end position="342"/>
    </location>
</feature>
<evidence type="ECO:0000256" key="2">
    <source>
        <dbReference type="ARBA" id="ARBA00022692"/>
    </source>
</evidence>
<dbReference type="InterPro" id="IPR002293">
    <property type="entry name" value="AA/rel_permease1"/>
</dbReference>